<keyword evidence="2" id="KW-1133">Transmembrane helix</keyword>
<dbReference type="PANTHER" id="PTHR34989">
    <property type="entry name" value="PROTEIN HDED"/>
    <property type="match status" value="1"/>
</dbReference>
<feature type="transmembrane region" description="Helical" evidence="2">
    <location>
        <begin position="92"/>
        <end position="112"/>
    </location>
</feature>
<keyword evidence="2" id="KW-0472">Membrane</keyword>
<sequence length="207" mass="22230">MSNPSEISTPSETSPHRPPSLGTHLIPLRRNWRWLMAAGIALIVLGVLGLGAVALLSVASAIWFGAMIFVGGIIVLIDAFRHQGWKSRLLHVLIGVLYVAVGVMTFVNPLLATASLTLLAGAALVATGVLRLIVAFQNRELPYWTWVALSGLLSLILGGMILMQWPASSLWVLGTFLAIELIFQGWAAIALARAIRSTFDGVITKRA</sequence>
<dbReference type="Proteomes" id="UP000619295">
    <property type="component" value="Unassembled WGS sequence"/>
</dbReference>
<accession>A0A927I1T9</accession>
<evidence type="ECO:0000313" key="3">
    <source>
        <dbReference type="EMBL" id="MBD3846793.1"/>
    </source>
</evidence>
<reference evidence="3" key="1">
    <citation type="submission" date="2020-09" db="EMBL/GenBank/DDBJ databases">
        <title>Bosea spartocytisi sp. nov. a root nodule endophyte of Spartocytisus supranubius in the high mountain ecosystem fo the Teide National Park (Canary Islands, Spain).</title>
        <authorList>
            <person name="Pulido-Suarez L."/>
            <person name="Peix A."/>
            <person name="Igual J.M."/>
            <person name="Socas-Perez N."/>
            <person name="Velazquez E."/>
            <person name="Flores-Felix J.D."/>
            <person name="Leon-Barrios M."/>
        </authorList>
    </citation>
    <scope>NUCLEOTIDE SEQUENCE</scope>
    <source>
        <strain evidence="3">SSUT16</strain>
    </source>
</reference>
<protein>
    <submittedName>
        <fullName evidence="3">HdeD family acid-resistance protein</fullName>
    </submittedName>
</protein>
<feature type="region of interest" description="Disordered" evidence="1">
    <location>
        <begin position="1"/>
        <end position="20"/>
    </location>
</feature>
<keyword evidence="2" id="KW-0812">Transmembrane</keyword>
<dbReference type="Pfam" id="PF03729">
    <property type="entry name" value="DUF308"/>
    <property type="match status" value="1"/>
</dbReference>
<dbReference type="GO" id="GO:0005886">
    <property type="term" value="C:plasma membrane"/>
    <property type="evidence" value="ECO:0007669"/>
    <property type="project" value="TreeGrafter"/>
</dbReference>
<feature type="transmembrane region" description="Helical" evidence="2">
    <location>
        <begin position="171"/>
        <end position="192"/>
    </location>
</feature>
<dbReference type="EMBL" id="JACXWY010000007">
    <property type="protein sequence ID" value="MBD3846793.1"/>
    <property type="molecule type" value="Genomic_DNA"/>
</dbReference>
<dbReference type="AlphaFoldDB" id="A0A927I1T9"/>
<evidence type="ECO:0000313" key="4">
    <source>
        <dbReference type="Proteomes" id="UP000619295"/>
    </source>
</evidence>
<dbReference type="InterPro" id="IPR052712">
    <property type="entry name" value="Acid_resist_chaperone_HdeD"/>
</dbReference>
<evidence type="ECO:0000256" key="2">
    <source>
        <dbReference type="SAM" id="Phobius"/>
    </source>
</evidence>
<feature type="transmembrane region" description="Helical" evidence="2">
    <location>
        <begin position="143"/>
        <end position="165"/>
    </location>
</feature>
<organism evidence="3 4">
    <name type="scientific">Bosea spartocytisi</name>
    <dbReference type="NCBI Taxonomy" id="2773451"/>
    <lineage>
        <taxon>Bacteria</taxon>
        <taxon>Pseudomonadati</taxon>
        <taxon>Pseudomonadota</taxon>
        <taxon>Alphaproteobacteria</taxon>
        <taxon>Hyphomicrobiales</taxon>
        <taxon>Boseaceae</taxon>
        <taxon>Bosea</taxon>
    </lineage>
</organism>
<keyword evidence="4" id="KW-1185">Reference proteome</keyword>
<feature type="transmembrane region" description="Helical" evidence="2">
    <location>
        <begin position="118"/>
        <end position="136"/>
    </location>
</feature>
<name>A0A927I1T9_9HYPH</name>
<dbReference type="PANTHER" id="PTHR34989:SF1">
    <property type="entry name" value="PROTEIN HDED"/>
    <property type="match status" value="1"/>
</dbReference>
<proteinExistence type="predicted"/>
<evidence type="ECO:0000256" key="1">
    <source>
        <dbReference type="SAM" id="MobiDB-lite"/>
    </source>
</evidence>
<dbReference type="InterPro" id="IPR005325">
    <property type="entry name" value="DUF308_memb"/>
</dbReference>
<feature type="transmembrane region" description="Helical" evidence="2">
    <location>
        <begin position="61"/>
        <end position="80"/>
    </location>
</feature>
<gene>
    <name evidence="3" type="ORF">IED13_13870</name>
</gene>
<feature type="transmembrane region" description="Helical" evidence="2">
    <location>
        <begin position="34"/>
        <end position="55"/>
    </location>
</feature>
<feature type="compositionally biased region" description="Low complexity" evidence="1">
    <location>
        <begin position="1"/>
        <end position="13"/>
    </location>
</feature>
<comment type="caution">
    <text evidence="3">The sequence shown here is derived from an EMBL/GenBank/DDBJ whole genome shotgun (WGS) entry which is preliminary data.</text>
</comment>
<dbReference type="RefSeq" id="WP_191124513.1">
    <property type="nucleotide sequence ID" value="NZ_JACXWY010000007.1"/>
</dbReference>